<evidence type="ECO:0000256" key="1">
    <source>
        <dbReference type="SAM" id="Coils"/>
    </source>
</evidence>
<name>H0UPK2_9BACT</name>
<organism evidence="2 3">
    <name type="scientific">Thermanaerovibrio velox DSM 12556</name>
    <dbReference type="NCBI Taxonomy" id="926567"/>
    <lineage>
        <taxon>Bacteria</taxon>
        <taxon>Thermotogati</taxon>
        <taxon>Synergistota</taxon>
        <taxon>Synergistia</taxon>
        <taxon>Synergistales</taxon>
        <taxon>Synergistaceae</taxon>
        <taxon>Thermanaerovibrio</taxon>
    </lineage>
</organism>
<dbReference type="STRING" id="926567.TheveDRAFT_0382"/>
<dbReference type="AlphaFoldDB" id="H0UPK2"/>
<gene>
    <name evidence="2" type="ORF">TheveDRAFT_0382</name>
</gene>
<dbReference type="Proteomes" id="UP000005730">
    <property type="component" value="Chromosome"/>
</dbReference>
<dbReference type="eggNOG" id="COG1723">
    <property type="taxonomic scope" value="Bacteria"/>
</dbReference>
<accession>H0UPK2</accession>
<feature type="coiled-coil region" evidence="1">
    <location>
        <begin position="311"/>
        <end position="338"/>
    </location>
</feature>
<evidence type="ECO:0008006" key="4">
    <source>
        <dbReference type="Google" id="ProtNLM"/>
    </source>
</evidence>
<dbReference type="OrthoDB" id="180075at2"/>
<dbReference type="HOGENOM" id="CLU_042259_0_0_0"/>
<dbReference type="EMBL" id="CM001377">
    <property type="protein sequence ID" value="EHM09549.1"/>
    <property type="molecule type" value="Genomic_DNA"/>
</dbReference>
<dbReference type="RefSeq" id="WP_006583043.1">
    <property type="nucleotide sequence ID" value="NZ_CM001377.1"/>
</dbReference>
<reference evidence="2 3" key="1">
    <citation type="submission" date="2011-10" db="EMBL/GenBank/DDBJ databases">
        <title>The Noncontiguous Finished genome of Thermanaerovibrio velox DSM 12556.</title>
        <authorList>
            <consortium name="US DOE Joint Genome Institute (JGI-PGF)"/>
            <person name="Lucas S."/>
            <person name="Copeland A."/>
            <person name="Lapidus A."/>
            <person name="Glavina del Rio T."/>
            <person name="Dalin E."/>
            <person name="Tice H."/>
            <person name="Bruce D."/>
            <person name="Goodwin L."/>
            <person name="Pitluck S."/>
            <person name="Peters L."/>
            <person name="Mikhailova N."/>
            <person name="Teshima H."/>
            <person name="Kyrpides N."/>
            <person name="Mavromatis K."/>
            <person name="Ivanova N."/>
            <person name="Markowitz V."/>
            <person name="Cheng J.-F."/>
            <person name="Hugenholtz P."/>
            <person name="Woyke T."/>
            <person name="Wu D."/>
            <person name="Spring S."/>
            <person name="Brambilla E.-M."/>
            <person name="Klenk H.-P."/>
            <person name="Eisen J.A."/>
        </authorList>
    </citation>
    <scope>NUCLEOTIDE SEQUENCE [LARGE SCALE GENOMIC DNA]</scope>
    <source>
        <strain evidence="2 3">DSM 12556</strain>
    </source>
</reference>
<keyword evidence="3" id="KW-1185">Reference proteome</keyword>
<evidence type="ECO:0000313" key="3">
    <source>
        <dbReference type="Proteomes" id="UP000005730"/>
    </source>
</evidence>
<keyword evidence="1" id="KW-0175">Coiled coil</keyword>
<protein>
    <recommendedName>
        <fullName evidence="4">DUF155 domain-containing protein</fullName>
    </recommendedName>
</protein>
<sequence>MRIESGRVVRLKLYDVAEELDLGVVGGIYPTSPGPKVRFLRRPVGGAIELARPPVVMDLGEWVVDGYRCEVAFRAYESGVVGFSLSFPLEGLTDDEFAEASMAIRSSSSASLEVDRLAREAFEAMKGAGLSVWWDPDLTEEFTFFVVQKAQGGLGMREFKESWRFASMMYGEGRPLSKHLLEALMGNAMSYLEDDLLVMNYDGAFISDREPDDIMMIVEYALLQLLEARYYDGEVSRRLGALYGAMDMKSAHLKALFSGGYIRVRREAMKLVLDARLAMDSILSSVKVTEDAYYSQVYAKALRVLKTQAWVDSMERKLGELKDACEMLEGEIQALRANLLEWIIIALIALELIPLLPKLL</sequence>
<proteinExistence type="predicted"/>
<evidence type="ECO:0000313" key="2">
    <source>
        <dbReference type="EMBL" id="EHM09549.1"/>
    </source>
</evidence>